<keyword evidence="7 15" id="KW-0732">Signal</keyword>
<dbReference type="InterPro" id="IPR003715">
    <property type="entry name" value="Poly_export_N"/>
</dbReference>
<evidence type="ECO:0000256" key="8">
    <source>
        <dbReference type="ARBA" id="ARBA00023047"/>
    </source>
</evidence>
<evidence type="ECO:0000256" key="3">
    <source>
        <dbReference type="ARBA" id="ARBA00022448"/>
    </source>
</evidence>
<feature type="domain" description="Polysaccharide export protein N-terminal" evidence="16">
    <location>
        <begin position="97"/>
        <end position="187"/>
    </location>
</feature>
<dbReference type="Pfam" id="PF02563">
    <property type="entry name" value="Poly_export"/>
    <property type="match status" value="1"/>
</dbReference>
<evidence type="ECO:0000256" key="14">
    <source>
        <dbReference type="ARBA" id="ARBA00023288"/>
    </source>
</evidence>
<feature type="chain" id="PRO_5008612358" evidence="15">
    <location>
        <begin position="26"/>
        <end position="405"/>
    </location>
</feature>
<organism evidence="18 19">
    <name type="scientific">Faucicola atlantae</name>
    <dbReference type="NCBI Taxonomy" id="34059"/>
    <lineage>
        <taxon>Bacteria</taxon>
        <taxon>Pseudomonadati</taxon>
        <taxon>Pseudomonadota</taxon>
        <taxon>Gammaproteobacteria</taxon>
        <taxon>Moraxellales</taxon>
        <taxon>Moraxellaceae</taxon>
        <taxon>Faucicola</taxon>
    </lineage>
</organism>
<evidence type="ECO:0000256" key="1">
    <source>
        <dbReference type="ARBA" id="ARBA00004571"/>
    </source>
</evidence>
<feature type="signal peptide" evidence="15">
    <location>
        <begin position="1"/>
        <end position="25"/>
    </location>
</feature>
<feature type="domain" description="SLBB" evidence="17">
    <location>
        <begin position="274"/>
        <end position="376"/>
    </location>
</feature>
<evidence type="ECO:0000256" key="7">
    <source>
        <dbReference type="ARBA" id="ARBA00022729"/>
    </source>
</evidence>
<comment type="subcellular location">
    <subcellularLocation>
        <location evidence="1">Cell outer membrane</location>
        <topology evidence="1">Multi-pass membrane protein</topology>
    </subcellularLocation>
</comment>
<dbReference type="STRING" id="34059.A9308_02090"/>
<keyword evidence="3" id="KW-0813">Transport</keyword>
<evidence type="ECO:0000256" key="12">
    <source>
        <dbReference type="ARBA" id="ARBA00023139"/>
    </source>
</evidence>
<dbReference type="PROSITE" id="PS51257">
    <property type="entry name" value="PROKAR_LIPOPROTEIN"/>
    <property type="match status" value="1"/>
</dbReference>
<dbReference type="InterPro" id="IPR054765">
    <property type="entry name" value="SLBB_dom"/>
</dbReference>
<reference evidence="18 19" key="1">
    <citation type="submission" date="2016-06" db="EMBL/GenBank/DDBJ databases">
        <title>Draft genome of Moraxella atlantae CCUG 66109.</title>
        <authorList>
            <person name="Salva-Serra F."/>
            <person name="Engstrom-Jakobsson H."/>
            <person name="Thorell K."/>
            <person name="Gonzales-Siles L."/>
            <person name="Karlsson R."/>
            <person name="Boulund F."/>
            <person name="Engstrand L."/>
            <person name="Kristiansson E."/>
            <person name="Moore E."/>
        </authorList>
    </citation>
    <scope>NUCLEOTIDE SEQUENCE [LARGE SCALE GENOMIC DNA]</scope>
    <source>
        <strain evidence="18 19">CCUG 66109</strain>
    </source>
</reference>
<name>A0A1B8QG91_9GAMM</name>
<dbReference type="Gene3D" id="3.30.1950.10">
    <property type="entry name" value="wza like domain"/>
    <property type="match status" value="1"/>
</dbReference>
<dbReference type="GO" id="GO:0046930">
    <property type="term" value="C:pore complex"/>
    <property type="evidence" value="ECO:0007669"/>
    <property type="project" value="UniProtKB-KW"/>
</dbReference>
<feature type="domain" description="SLBB" evidence="17">
    <location>
        <begin position="194"/>
        <end position="269"/>
    </location>
</feature>
<keyword evidence="13" id="KW-0998">Cell outer membrane</keyword>
<dbReference type="GO" id="GO:0015288">
    <property type="term" value="F:porin activity"/>
    <property type="evidence" value="ECO:0007669"/>
    <property type="project" value="UniProtKB-KW"/>
</dbReference>
<dbReference type="RefSeq" id="WP_067234214.1">
    <property type="nucleotide sequence ID" value="NZ_LZMZ01000002.1"/>
</dbReference>
<keyword evidence="9" id="KW-0406">Ion transport</keyword>
<dbReference type="EMBL" id="LZMZ01000002">
    <property type="protein sequence ID" value="OBX81028.1"/>
    <property type="molecule type" value="Genomic_DNA"/>
</dbReference>
<keyword evidence="12" id="KW-0564">Palmitate</keyword>
<dbReference type="AlphaFoldDB" id="A0A1B8QG91"/>
<evidence type="ECO:0000256" key="4">
    <source>
        <dbReference type="ARBA" id="ARBA00022452"/>
    </source>
</evidence>
<keyword evidence="6" id="KW-0812">Transmembrane</keyword>
<dbReference type="Gene3D" id="3.10.560.10">
    <property type="entry name" value="Outer membrane lipoprotein wza domain like"/>
    <property type="match status" value="2"/>
</dbReference>
<evidence type="ECO:0000256" key="13">
    <source>
        <dbReference type="ARBA" id="ARBA00023237"/>
    </source>
</evidence>
<dbReference type="InterPro" id="IPR049712">
    <property type="entry name" value="Poly_export"/>
</dbReference>
<keyword evidence="4" id="KW-1134">Transmembrane beta strand</keyword>
<sequence length="405" mass="43392">MGNVVYRSSKSAWLAMALVSVSVSGCQSVTNGLSNWQPNAGPTRSQVTMGTMAQAPDNTVVPTGLTIIDIDANTVNRANQISHIQRFSDVYHSTSVNQQVIQAGDVLNIALYEAPPAMLLGTSGSLTGATSSAEVKLPDQMVDSRGQISIPFLGKLTVAGKNPQQVQDMIVNGLKRKANQPSAIVSIGKNNSANVTVVGEVSNSVRMPLTGKGERVLDAIAAAGGTKYPSSRVTVQVNRGMQSVEMPMESLLNDARQNVVLQPGDVVSVNYQSKSFTVLGATVKNDEVNFESNGISLMQALARSGGLNDNRADARGVFIFRYETPRMLTYDQLAQVPPAIKQTGRIPVVYRLNLKDPMSYIVAQNFPVHNNDVVYVSNAPATEFAKFLNMISQTVFSITGIKNLS</sequence>
<evidence type="ECO:0000256" key="10">
    <source>
        <dbReference type="ARBA" id="ARBA00023114"/>
    </source>
</evidence>
<keyword evidence="5" id="KW-0762">Sugar transport</keyword>
<dbReference type="OrthoDB" id="9808948at2"/>
<keyword evidence="8" id="KW-0625">Polysaccharide transport</keyword>
<comment type="similarity">
    <text evidence="2">Belongs to the BexD/CtrA/VexA family.</text>
</comment>
<dbReference type="PANTHER" id="PTHR33619:SF3">
    <property type="entry name" value="POLYSACCHARIDE EXPORT PROTEIN GFCE-RELATED"/>
    <property type="match status" value="1"/>
</dbReference>
<keyword evidence="14" id="KW-0449">Lipoprotein</keyword>
<keyword evidence="10" id="KW-0626">Porin</keyword>
<evidence type="ECO:0000259" key="16">
    <source>
        <dbReference type="Pfam" id="PF02563"/>
    </source>
</evidence>
<dbReference type="GO" id="GO:0009279">
    <property type="term" value="C:cell outer membrane"/>
    <property type="evidence" value="ECO:0007669"/>
    <property type="project" value="UniProtKB-SubCell"/>
</dbReference>
<evidence type="ECO:0000256" key="15">
    <source>
        <dbReference type="SAM" id="SignalP"/>
    </source>
</evidence>
<dbReference type="Pfam" id="PF22461">
    <property type="entry name" value="SLBB_2"/>
    <property type="match status" value="2"/>
</dbReference>
<evidence type="ECO:0000313" key="18">
    <source>
        <dbReference type="EMBL" id="OBX81028.1"/>
    </source>
</evidence>
<evidence type="ECO:0000313" key="19">
    <source>
        <dbReference type="Proteomes" id="UP000092508"/>
    </source>
</evidence>
<gene>
    <name evidence="18" type="ORF">A9308_02090</name>
</gene>
<evidence type="ECO:0000256" key="5">
    <source>
        <dbReference type="ARBA" id="ARBA00022597"/>
    </source>
</evidence>
<dbReference type="PANTHER" id="PTHR33619">
    <property type="entry name" value="POLYSACCHARIDE EXPORT PROTEIN GFCE-RELATED"/>
    <property type="match status" value="1"/>
</dbReference>
<dbReference type="Proteomes" id="UP000092508">
    <property type="component" value="Unassembled WGS sequence"/>
</dbReference>
<protein>
    <submittedName>
        <fullName evidence="18">Uncharacterized protein</fullName>
    </submittedName>
</protein>
<evidence type="ECO:0000256" key="9">
    <source>
        <dbReference type="ARBA" id="ARBA00023065"/>
    </source>
</evidence>
<evidence type="ECO:0000256" key="6">
    <source>
        <dbReference type="ARBA" id="ARBA00022692"/>
    </source>
</evidence>
<evidence type="ECO:0000256" key="2">
    <source>
        <dbReference type="ARBA" id="ARBA00009450"/>
    </source>
</evidence>
<accession>A0A1B8QG91</accession>
<evidence type="ECO:0000256" key="11">
    <source>
        <dbReference type="ARBA" id="ARBA00023136"/>
    </source>
</evidence>
<dbReference type="GO" id="GO:0006811">
    <property type="term" value="P:monoatomic ion transport"/>
    <property type="evidence" value="ECO:0007669"/>
    <property type="project" value="UniProtKB-KW"/>
</dbReference>
<keyword evidence="11" id="KW-0472">Membrane</keyword>
<dbReference type="GO" id="GO:0015159">
    <property type="term" value="F:polysaccharide transmembrane transporter activity"/>
    <property type="evidence" value="ECO:0007669"/>
    <property type="project" value="InterPro"/>
</dbReference>
<proteinExistence type="inferred from homology"/>
<evidence type="ECO:0000259" key="17">
    <source>
        <dbReference type="Pfam" id="PF22461"/>
    </source>
</evidence>
<comment type="caution">
    <text evidence="18">The sequence shown here is derived from an EMBL/GenBank/DDBJ whole genome shotgun (WGS) entry which is preliminary data.</text>
</comment>